<dbReference type="PANTHER" id="PTHR47331">
    <property type="entry name" value="PHD-TYPE DOMAIN-CONTAINING PROTEIN"/>
    <property type="match status" value="1"/>
</dbReference>
<dbReference type="InterPro" id="IPR043502">
    <property type="entry name" value="DNA/RNA_pol_sf"/>
</dbReference>
<dbReference type="RefSeq" id="XP_028152186.1">
    <property type="nucleotide sequence ID" value="XM_028296385.1"/>
</dbReference>
<dbReference type="SUPFAM" id="SSF56672">
    <property type="entry name" value="DNA/RNA polymerases"/>
    <property type="match status" value="1"/>
</dbReference>
<protein>
    <submittedName>
        <fullName evidence="1">Uncharacterized protein LOC114345585</fullName>
    </submittedName>
</protein>
<dbReference type="AlphaFoldDB" id="A0A6P7GQL1"/>
<dbReference type="Pfam" id="PF05380">
    <property type="entry name" value="Peptidase_A17"/>
    <property type="match status" value="1"/>
</dbReference>
<accession>A0A6P7GQL1</accession>
<dbReference type="InterPro" id="IPR008042">
    <property type="entry name" value="Retrotrans_Pao"/>
</dbReference>
<dbReference type="GO" id="GO:0071897">
    <property type="term" value="P:DNA biosynthetic process"/>
    <property type="evidence" value="ECO:0007669"/>
    <property type="project" value="UniProtKB-ARBA"/>
</dbReference>
<organism evidence="1">
    <name type="scientific">Diabrotica virgifera virgifera</name>
    <name type="common">western corn rootworm</name>
    <dbReference type="NCBI Taxonomy" id="50390"/>
    <lineage>
        <taxon>Eukaryota</taxon>
        <taxon>Metazoa</taxon>
        <taxon>Ecdysozoa</taxon>
        <taxon>Arthropoda</taxon>
        <taxon>Hexapoda</taxon>
        <taxon>Insecta</taxon>
        <taxon>Pterygota</taxon>
        <taxon>Neoptera</taxon>
        <taxon>Endopterygota</taxon>
        <taxon>Coleoptera</taxon>
        <taxon>Polyphaga</taxon>
        <taxon>Cucujiformia</taxon>
        <taxon>Chrysomeloidea</taxon>
        <taxon>Chrysomelidae</taxon>
        <taxon>Galerucinae</taxon>
        <taxon>Diabroticina</taxon>
        <taxon>Diabroticites</taxon>
        <taxon>Diabrotica</taxon>
    </lineage>
</organism>
<proteinExistence type="predicted"/>
<gene>
    <name evidence="1" type="primary">LOC114345585</name>
</gene>
<sequence length="440" mass="50651">MYRMVLVHPDHCQLQNILWREKNGSLQCIQIQTVTYGLRSSSFLATRCLVELARTEGKRYPLASKALLNNTYVDDILCGCDTIEETVKLKNELISLLKLRSFELHKWCSNNLQILNDIPKNKQNFDEINISKNDLTVKTLGLTYDTKTDNFKVSCPKVDINECVKKRQVLSFISKFYDPLGLVGPVLVAAKVIMQKLWLSKVKWDAIISSELLDTWKNFVESLMSMPTVTVQRNLNFTGALHIEIVGFCDSSLIAYGAVIYARTIFENKVHVNLICSKSRIVPINKKLTMPRLELNSALLLSKLSHKVFELLKDKVSKVFLYSDSNIVLAWIKSEPLKLNPYVANRIIKIQEMTSEFEWFYINTSRLSSNSLSRGLEPHEINSNNFWFNGPEILSNIEFLHFEIPFFTPDHLPEYKVVTLAKAKPEFFFIKFSSLTNFKK</sequence>
<reference evidence="1" key="1">
    <citation type="submission" date="2025-08" db="UniProtKB">
        <authorList>
            <consortium name="RefSeq"/>
        </authorList>
    </citation>
    <scope>IDENTIFICATION</scope>
    <source>
        <tissue evidence="1">Whole insect</tissue>
    </source>
</reference>
<name>A0A6P7GQL1_DIAVI</name>
<evidence type="ECO:0000313" key="1">
    <source>
        <dbReference type="RefSeq" id="XP_028152186.1"/>
    </source>
</evidence>
<dbReference type="PANTHER" id="PTHR47331:SF4">
    <property type="entry name" value="PEPTIDASE S1 DOMAIN-CONTAINING PROTEIN"/>
    <property type="match status" value="1"/>
</dbReference>
<dbReference type="InParanoid" id="A0A6P7GQL1"/>